<keyword evidence="6" id="KW-0547">Nucleotide-binding</keyword>
<keyword evidence="10" id="KW-0464">Manganese</keyword>
<dbReference type="Gene3D" id="3.40.50.10990">
    <property type="entry name" value="GTP cyclohydrolase II"/>
    <property type="match status" value="1"/>
</dbReference>
<dbReference type="Proteomes" id="UP001189429">
    <property type="component" value="Unassembled WGS sequence"/>
</dbReference>
<evidence type="ECO:0000256" key="12">
    <source>
        <dbReference type="ARBA" id="ARBA00049295"/>
    </source>
</evidence>
<evidence type="ECO:0000256" key="11">
    <source>
        <dbReference type="ARBA" id="ARBA00023239"/>
    </source>
</evidence>
<evidence type="ECO:0000313" key="14">
    <source>
        <dbReference type="EMBL" id="CAK0841264.1"/>
    </source>
</evidence>
<keyword evidence="9" id="KW-0342">GTP-binding</keyword>
<keyword evidence="8" id="KW-0460">Magnesium</keyword>
<keyword evidence="15" id="KW-1185">Reference proteome</keyword>
<accession>A0ABN9T8R4</accession>
<feature type="domain" description="GTP cyclohydrolase II" evidence="13">
    <location>
        <begin position="73"/>
        <end position="207"/>
    </location>
</feature>
<evidence type="ECO:0000256" key="9">
    <source>
        <dbReference type="ARBA" id="ARBA00023134"/>
    </source>
</evidence>
<dbReference type="PANTHER" id="PTHR21327">
    <property type="entry name" value="GTP CYCLOHYDROLASE II-RELATED"/>
    <property type="match status" value="1"/>
</dbReference>
<dbReference type="InterPro" id="IPR036144">
    <property type="entry name" value="RibA-like_sf"/>
</dbReference>
<dbReference type="Gene3D" id="3.40.50.960">
    <property type="entry name" value="Lumazine/riboflavin synthase"/>
    <property type="match status" value="1"/>
</dbReference>
<gene>
    <name evidence="14" type="ORF">PCOR1329_LOCUS36517</name>
</gene>
<name>A0ABN9T8R4_9DINO</name>
<evidence type="ECO:0000256" key="1">
    <source>
        <dbReference type="ARBA" id="ARBA00005104"/>
    </source>
</evidence>
<dbReference type="NCBIfam" id="NF001591">
    <property type="entry name" value="PRK00393.1"/>
    <property type="match status" value="1"/>
</dbReference>
<evidence type="ECO:0000256" key="3">
    <source>
        <dbReference type="ARBA" id="ARBA00012762"/>
    </source>
</evidence>
<comment type="similarity">
    <text evidence="2">Belongs to the DMRL synthase family.</text>
</comment>
<keyword evidence="7" id="KW-0378">Hydrolase</keyword>
<keyword evidence="11" id="KW-0456">Lyase</keyword>
<dbReference type="SUPFAM" id="SSF52121">
    <property type="entry name" value="Lumazine synthase"/>
    <property type="match status" value="1"/>
</dbReference>
<reference evidence="14" key="1">
    <citation type="submission" date="2023-10" db="EMBL/GenBank/DDBJ databases">
        <authorList>
            <person name="Chen Y."/>
            <person name="Shah S."/>
            <person name="Dougan E. K."/>
            <person name="Thang M."/>
            <person name="Chan C."/>
        </authorList>
    </citation>
    <scope>NUCLEOTIDE SEQUENCE [LARGE SCALE GENOMIC DNA]</scope>
</reference>
<dbReference type="EC" id="3.5.4.25" evidence="3"/>
<dbReference type="CDD" id="cd00641">
    <property type="entry name" value="GTP_cyclohydro2"/>
    <property type="match status" value="1"/>
</dbReference>
<comment type="pathway">
    <text evidence="1">Cofactor biosynthesis; riboflavin biosynthesis.</text>
</comment>
<evidence type="ECO:0000256" key="8">
    <source>
        <dbReference type="ARBA" id="ARBA00022842"/>
    </source>
</evidence>
<organism evidence="14 15">
    <name type="scientific">Prorocentrum cordatum</name>
    <dbReference type="NCBI Taxonomy" id="2364126"/>
    <lineage>
        <taxon>Eukaryota</taxon>
        <taxon>Sar</taxon>
        <taxon>Alveolata</taxon>
        <taxon>Dinophyceae</taxon>
        <taxon>Prorocentrales</taxon>
        <taxon>Prorocentraceae</taxon>
        <taxon>Prorocentrum</taxon>
    </lineage>
</organism>
<keyword evidence="4" id="KW-0686">Riboflavin biosynthesis</keyword>
<dbReference type="InterPro" id="IPR002180">
    <property type="entry name" value="LS/RS"/>
</dbReference>
<evidence type="ECO:0000256" key="5">
    <source>
        <dbReference type="ARBA" id="ARBA00022679"/>
    </source>
</evidence>
<dbReference type="PANTHER" id="PTHR21327:SF46">
    <property type="entry name" value="3,4-DIHYDROXY-2-BUTANONE 4-PHOSPHATE SYNTHASE"/>
    <property type="match status" value="1"/>
</dbReference>
<keyword evidence="5" id="KW-0808">Transferase</keyword>
<evidence type="ECO:0000256" key="6">
    <source>
        <dbReference type="ARBA" id="ARBA00022741"/>
    </source>
</evidence>
<dbReference type="InterPro" id="IPR032677">
    <property type="entry name" value="GTP_cyclohydro_II"/>
</dbReference>
<dbReference type="Pfam" id="PF00885">
    <property type="entry name" value="DMRL_synthase"/>
    <property type="match status" value="1"/>
</dbReference>
<dbReference type="Pfam" id="PF00925">
    <property type="entry name" value="GTP_cyclohydro2"/>
    <property type="match status" value="1"/>
</dbReference>
<evidence type="ECO:0000256" key="4">
    <source>
        <dbReference type="ARBA" id="ARBA00022619"/>
    </source>
</evidence>
<dbReference type="SUPFAM" id="SSF142695">
    <property type="entry name" value="RibA-like"/>
    <property type="match status" value="1"/>
</dbReference>
<comment type="catalytic activity">
    <reaction evidence="12">
        <text>GTP + 4 H2O = 2,5-diamino-6-hydroxy-4-(5-phosphoribosylamino)-pyrimidine + formate + 2 phosphate + 3 H(+)</text>
        <dbReference type="Rhea" id="RHEA:23704"/>
        <dbReference type="ChEBI" id="CHEBI:15377"/>
        <dbReference type="ChEBI" id="CHEBI:15378"/>
        <dbReference type="ChEBI" id="CHEBI:15740"/>
        <dbReference type="ChEBI" id="CHEBI:37565"/>
        <dbReference type="ChEBI" id="CHEBI:43474"/>
        <dbReference type="ChEBI" id="CHEBI:58614"/>
        <dbReference type="EC" id="3.5.4.25"/>
    </reaction>
</comment>
<comment type="caution">
    <text evidence="14">The sequence shown here is derived from an EMBL/GenBank/DDBJ whole genome shotgun (WGS) entry which is preliminary data.</text>
</comment>
<evidence type="ECO:0000256" key="2">
    <source>
        <dbReference type="ARBA" id="ARBA00007424"/>
    </source>
</evidence>
<dbReference type="InterPro" id="IPR036467">
    <property type="entry name" value="LS/RS_sf"/>
</dbReference>
<dbReference type="InterPro" id="IPR000926">
    <property type="entry name" value="RibA"/>
</dbReference>
<protein>
    <recommendedName>
        <fullName evidence="3">GTP cyclohydrolase II</fullName>
        <ecNumber evidence="3">3.5.4.25</ecNumber>
    </recommendedName>
</protein>
<evidence type="ECO:0000256" key="10">
    <source>
        <dbReference type="ARBA" id="ARBA00023211"/>
    </source>
</evidence>
<proteinExistence type="inferred from homology"/>
<evidence type="ECO:0000259" key="13">
    <source>
        <dbReference type="Pfam" id="PF00925"/>
    </source>
</evidence>
<evidence type="ECO:0000256" key="7">
    <source>
        <dbReference type="ARBA" id="ARBA00022801"/>
    </source>
</evidence>
<evidence type="ECO:0000313" key="15">
    <source>
        <dbReference type="Proteomes" id="UP001189429"/>
    </source>
</evidence>
<sequence>MADLMQEDGEPSSLEAARKFSQDHDIPFVTADQLRSFRCRSEGSVGVRDHAPPTLDAESQMWIEDVEADCSIKFYSTSSNIEIVAIVKGDLKGQDGVPARVHSECFTGDVIGSKRCDCGQQLHNFLRIMNTEPCGVLLYIRGHEGRGIGLANKIRAYHLQDQGVDTVDANLQLGLPVDTRTYDDSLFVLQDLGLRTVRLYTNNPLKSGGVLSKIVKDVTALPSVENERNRAYLQTKRERMNHRTVLETFKLPPPALDVAKAVIGVVYTTWNEFYVKVKRVRSGDGDDVSKVRSMKLAVPGACELISGARAVIRQAKPDAVIVIGVLIRGSSDIYDASCNAVMTGLTELNANQDTPIVMGLLMCQNEGQAHDRSHGPNNPAKAWAETALHMASLSASST</sequence>
<dbReference type="EMBL" id="CAUYUJ010014442">
    <property type="protein sequence ID" value="CAK0841264.1"/>
    <property type="molecule type" value="Genomic_DNA"/>
</dbReference>